<keyword evidence="3 5" id="KW-0687">Ribonucleoprotein</keyword>
<dbReference type="InterPro" id="IPR000054">
    <property type="entry name" value="Ribosomal_eL31"/>
</dbReference>
<dbReference type="NCBIfam" id="NF002258">
    <property type="entry name" value="PRK01192.1-1"/>
    <property type="match status" value="1"/>
</dbReference>
<dbReference type="OrthoDB" id="10127at2157"/>
<dbReference type="Gene3D" id="3.10.440.10">
    <property type="match status" value="1"/>
</dbReference>
<dbReference type="Pfam" id="PF01198">
    <property type="entry name" value="Ribosomal_L31e"/>
    <property type="match status" value="1"/>
</dbReference>
<dbReference type="InterPro" id="IPR020052">
    <property type="entry name" value="Ribosomal_eL31_CS"/>
</dbReference>
<dbReference type="PROSITE" id="PS01144">
    <property type="entry name" value="RIBOSOMAL_L31E"/>
    <property type="match status" value="1"/>
</dbReference>
<organism evidence="7 8">
    <name type="scientific">Candidatus Nitrososphaera evergladensis SR1</name>
    <dbReference type="NCBI Taxonomy" id="1459636"/>
    <lineage>
        <taxon>Archaea</taxon>
        <taxon>Nitrososphaerota</taxon>
        <taxon>Nitrososphaeria</taxon>
        <taxon>Nitrososphaerales</taxon>
        <taxon>Nitrososphaeraceae</taxon>
        <taxon>Nitrososphaera</taxon>
    </lineage>
</organism>
<dbReference type="EMBL" id="CP007174">
    <property type="protein sequence ID" value="AIF84513.1"/>
    <property type="molecule type" value="Genomic_DNA"/>
</dbReference>
<dbReference type="PANTHER" id="PTHR10956">
    <property type="entry name" value="60S RIBOSOMAL PROTEIN L31"/>
    <property type="match status" value="1"/>
</dbReference>
<feature type="compositionally biased region" description="Low complexity" evidence="6">
    <location>
        <begin position="90"/>
        <end position="111"/>
    </location>
</feature>
<keyword evidence="8" id="KW-1185">Reference proteome</keyword>
<reference evidence="7 8" key="1">
    <citation type="journal article" date="2014" name="PLoS ONE">
        <title>Genome Sequence of Candidatus Nitrososphaera evergladensis from Group I.1b Enriched from Everglades Soil Reveals Novel Genomic Features of the Ammonia-Oxidizing Archaea.</title>
        <authorList>
            <person name="Zhalnina K.V."/>
            <person name="Dias R."/>
            <person name="Leonard M.T."/>
            <person name="Dorr de Quadros P."/>
            <person name="Camargo F.A."/>
            <person name="Drew J.C."/>
            <person name="Farmerie W.G."/>
            <person name="Daroub S.H."/>
            <person name="Triplett E.W."/>
        </authorList>
    </citation>
    <scope>NUCLEOTIDE SEQUENCE [LARGE SCALE GENOMIC DNA]</scope>
    <source>
        <strain evidence="7 8">SR1</strain>
    </source>
</reference>
<evidence type="ECO:0000256" key="3">
    <source>
        <dbReference type="ARBA" id="ARBA00023274"/>
    </source>
</evidence>
<dbReference type="GO" id="GO:0022625">
    <property type="term" value="C:cytosolic large ribosomal subunit"/>
    <property type="evidence" value="ECO:0007669"/>
    <property type="project" value="TreeGrafter"/>
</dbReference>
<comment type="similarity">
    <text evidence="1 5">Belongs to the eukaryotic ribosomal protein eL31 family.</text>
</comment>
<dbReference type="SMART" id="SM01380">
    <property type="entry name" value="Ribosomal_L31e"/>
    <property type="match status" value="1"/>
</dbReference>
<evidence type="ECO:0000256" key="6">
    <source>
        <dbReference type="SAM" id="MobiDB-lite"/>
    </source>
</evidence>
<dbReference type="GO" id="GO:0002181">
    <property type="term" value="P:cytoplasmic translation"/>
    <property type="evidence" value="ECO:0007669"/>
    <property type="project" value="TreeGrafter"/>
</dbReference>
<proteinExistence type="inferred from homology"/>
<dbReference type="CDD" id="cd00463">
    <property type="entry name" value="Ribosomal_L31e"/>
    <property type="match status" value="1"/>
</dbReference>
<gene>
    <name evidence="5" type="primary">rpl31e</name>
    <name evidence="7" type="ORF">NTE_02464</name>
</gene>
<feature type="region of interest" description="Disordered" evidence="6">
    <location>
        <begin position="85"/>
        <end position="126"/>
    </location>
</feature>
<evidence type="ECO:0000256" key="4">
    <source>
        <dbReference type="ARBA" id="ARBA00035230"/>
    </source>
</evidence>
<dbReference type="PANTHER" id="PTHR10956:SF0">
    <property type="entry name" value="60S RIBOSOMAL PROTEIN L31"/>
    <property type="match status" value="1"/>
</dbReference>
<dbReference type="GeneID" id="41598171"/>
<dbReference type="Proteomes" id="UP000028194">
    <property type="component" value="Chromosome"/>
</dbReference>
<dbReference type="SUPFAM" id="SSF54575">
    <property type="entry name" value="Ribosomal protein L31e"/>
    <property type="match status" value="1"/>
</dbReference>
<protein>
    <recommendedName>
        <fullName evidence="4 5">Large ribosomal subunit protein eL31</fullName>
    </recommendedName>
</protein>
<feature type="compositionally biased region" description="Basic and acidic residues" evidence="6">
    <location>
        <begin position="112"/>
        <end position="126"/>
    </location>
</feature>
<name>A0A075MTP3_9ARCH</name>
<accession>A0A075MTP3</accession>
<dbReference type="HAMAP" id="MF_00410">
    <property type="entry name" value="Ribosomal_eL31"/>
    <property type="match status" value="1"/>
</dbReference>
<dbReference type="KEGG" id="nev:NTE_02464"/>
<evidence type="ECO:0000256" key="2">
    <source>
        <dbReference type="ARBA" id="ARBA00022980"/>
    </source>
</evidence>
<evidence type="ECO:0000313" key="7">
    <source>
        <dbReference type="EMBL" id="AIF84513.1"/>
    </source>
</evidence>
<evidence type="ECO:0000256" key="1">
    <source>
        <dbReference type="ARBA" id="ARBA00010808"/>
    </source>
</evidence>
<dbReference type="AlphaFoldDB" id="A0A075MTP3"/>
<dbReference type="eggNOG" id="arCOG04473">
    <property type="taxonomic scope" value="Archaea"/>
</dbReference>
<evidence type="ECO:0000256" key="5">
    <source>
        <dbReference type="HAMAP-Rule" id="MF_00410"/>
    </source>
</evidence>
<dbReference type="RefSeq" id="WP_148701075.1">
    <property type="nucleotide sequence ID" value="NZ_CP007174.1"/>
</dbReference>
<keyword evidence="2 5" id="KW-0689">Ribosomal protein</keyword>
<dbReference type="GO" id="GO:0003735">
    <property type="term" value="F:structural constituent of ribosome"/>
    <property type="evidence" value="ECO:0007669"/>
    <property type="project" value="InterPro"/>
</dbReference>
<dbReference type="STRING" id="1459636.NTE_02464"/>
<dbReference type="InterPro" id="IPR023621">
    <property type="entry name" value="Ribosomal_eL31_dom_sf"/>
</dbReference>
<evidence type="ECO:0000313" key="8">
    <source>
        <dbReference type="Proteomes" id="UP000028194"/>
    </source>
</evidence>
<dbReference type="HOGENOM" id="CLU_112570_3_0_2"/>
<sequence>MSEENVTRVYTINLGRAWLTPEHKRTDRVVNMIREFAEKHMKSGDVKLDQDLNRQIWSRGKTNPPRKVRVKMVKDEDDVVTVSLYEEPTESAPTPAPAATEAPAAATAEAKPATEETKAEEQPKTQ</sequence>